<evidence type="ECO:0000313" key="3">
    <source>
        <dbReference type="EMBL" id="QLI82140.1"/>
    </source>
</evidence>
<keyword evidence="1" id="KW-0732">Signal</keyword>
<feature type="domain" description="Sulfatase-modifying factor enzyme-like" evidence="2">
    <location>
        <begin position="37"/>
        <end position="247"/>
    </location>
</feature>
<dbReference type="InterPro" id="IPR042095">
    <property type="entry name" value="SUMF_sf"/>
</dbReference>
<keyword evidence="4" id="KW-1185">Reference proteome</keyword>
<accession>A0A7D5VB98</accession>
<dbReference type="InterPro" id="IPR016187">
    <property type="entry name" value="CTDL_fold"/>
</dbReference>
<feature type="chain" id="PRO_5028843177" evidence="1">
    <location>
        <begin position="18"/>
        <end position="250"/>
    </location>
</feature>
<dbReference type="PANTHER" id="PTHR23150">
    <property type="entry name" value="SULFATASE MODIFYING FACTOR 1, 2"/>
    <property type="match status" value="1"/>
</dbReference>
<reference evidence="3 4" key="1">
    <citation type="journal article" date="2016" name="Int. J. Syst. Evol. Microbiol.">
        <title>Chitinibacter fontanus sp. nov., isolated from a spring.</title>
        <authorList>
            <person name="Sheu S.Y."/>
            <person name="Li Y.S."/>
            <person name="Young C.C."/>
            <person name="Chen W.M."/>
        </authorList>
    </citation>
    <scope>NUCLEOTIDE SEQUENCE [LARGE SCALE GENOMIC DNA]</scope>
    <source>
        <strain evidence="3 4">STM-7</strain>
    </source>
</reference>
<evidence type="ECO:0000256" key="1">
    <source>
        <dbReference type="SAM" id="SignalP"/>
    </source>
</evidence>
<dbReference type="InterPro" id="IPR005532">
    <property type="entry name" value="SUMF_dom"/>
</dbReference>
<evidence type="ECO:0000259" key="2">
    <source>
        <dbReference type="Pfam" id="PF03781"/>
    </source>
</evidence>
<dbReference type="PANTHER" id="PTHR23150:SF19">
    <property type="entry name" value="FORMYLGLYCINE-GENERATING ENZYME"/>
    <property type="match status" value="1"/>
</dbReference>
<dbReference type="Gene3D" id="3.90.1580.10">
    <property type="entry name" value="paralog of FGE (formylglycine-generating enzyme)"/>
    <property type="match status" value="1"/>
</dbReference>
<organism evidence="3 4">
    <name type="scientific">Chitinibacter fontanus</name>
    <dbReference type="NCBI Taxonomy" id="1737446"/>
    <lineage>
        <taxon>Bacteria</taxon>
        <taxon>Pseudomonadati</taxon>
        <taxon>Pseudomonadota</taxon>
        <taxon>Betaproteobacteria</taxon>
        <taxon>Neisseriales</taxon>
        <taxon>Chitinibacteraceae</taxon>
        <taxon>Chitinibacter</taxon>
    </lineage>
</organism>
<dbReference type="AlphaFoldDB" id="A0A7D5VB98"/>
<dbReference type="GO" id="GO:0120147">
    <property type="term" value="F:formylglycine-generating oxidase activity"/>
    <property type="evidence" value="ECO:0007669"/>
    <property type="project" value="TreeGrafter"/>
</dbReference>
<dbReference type="Proteomes" id="UP000510822">
    <property type="component" value="Chromosome"/>
</dbReference>
<protein>
    <submittedName>
        <fullName evidence="3">Formylglycine-generating enzyme family protein</fullName>
    </submittedName>
</protein>
<feature type="signal peptide" evidence="1">
    <location>
        <begin position="1"/>
        <end position="17"/>
    </location>
</feature>
<dbReference type="KEGG" id="cfon:HZU75_11725"/>
<dbReference type="RefSeq" id="WP_180306223.1">
    <property type="nucleotide sequence ID" value="NZ_CP058952.1"/>
</dbReference>
<dbReference type="InterPro" id="IPR051043">
    <property type="entry name" value="Sulfatase_Mod_Factor_Kinase"/>
</dbReference>
<name>A0A7D5VB98_9NEIS</name>
<dbReference type="SUPFAM" id="SSF56436">
    <property type="entry name" value="C-type lectin-like"/>
    <property type="match status" value="1"/>
</dbReference>
<dbReference type="Pfam" id="PF03781">
    <property type="entry name" value="FGE-sulfatase"/>
    <property type="match status" value="1"/>
</dbReference>
<gene>
    <name evidence="3" type="ORF">HZU75_11725</name>
</gene>
<evidence type="ECO:0000313" key="4">
    <source>
        <dbReference type="Proteomes" id="UP000510822"/>
    </source>
</evidence>
<sequence length="250" mass="27148">MKTAVACFAFVLGCLHAADYVPIAGGTLRTALPMDGETVPVAAYQLRSKPVTNAEFLRFVLANPEWQRGKAATLYATSAYLSQWHSASDFAPHAPNAPVTNVSWFAASAYCASEGASLPSWTQWEFAAAADASRKDARNDPAWRAQILGWYEKPSVERLPDVGLHPANIYGVYDLHQLIWEWVDDFNGLFVTVDSRAQGEQKVFETCGAASLSLGDKENYAVLMRIALLAALNGQDSVGSLGFRCAKPAQ</sequence>
<proteinExistence type="predicted"/>
<dbReference type="EMBL" id="CP058952">
    <property type="protein sequence ID" value="QLI82140.1"/>
    <property type="molecule type" value="Genomic_DNA"/>
</dbReference>